<dbReference type="Pfam" id="PF01177">
    <property type="entry name" value="Asp_Glu_race"/>
    <property type="match status" value="1"/>
</dbReference>
<dbReference type="InterPro" id="IPR004391">
    <property type="entry name" value="Glu_race"/>
</dbReference>
<keyword evidence="5 7" id="KW-0413">Isomerase</keyword>
<dbReference type="AlphaFoldDB" id="A0A2W4ZRD9"/>
<keyword evidence="6 7" id="KW-0961">Cell wall biogenesis/degradation</keyword>
<dbReference type="GO" id="GO:0071555">
    <property type="term" value="P:cell wall organization"/>
    <property type="evidence" value="ECO:0007669"/>
    <property type="project" value="UniProtKB-KW"/>
</dbReference>
<dbReference type="PANTHER" id="PTHR21198">
    <property type="entry name" value="GLUTAMATE RACEMASE"/>
    <property type="match status" value="1"/>
</dbReference>
<evidence type="ECO:0000256" key="5">
    <source>
        <dbReference type="ARBA" id="ARBA00023235"/>
    </source>
</evidence>
<comment type="catalytic activity">
    <reaction evidence="1 7">
        <text>L-glutamate = D-glutamate</text>
        <dbReference type="Rhea" id="RHEA:12813"/>
        <dbReference type="ChEBI" id="CHEBI:29985"/>
        <dbReference type="ChEBI" id="CHEBI:29986"/>
        <dbReference type="EC" id="5.1.1.3"/>
    </reaction>
</comment>
<dbReference type="FunFam" id="3.40.50.1860:FF:000001">
    <property type="entry name" value="Glutamate racemase"/>
    <property type="match status" value="1"/>
</dbReference>
<sequence length="269" mass="29608">MSASGKIGVFDSGLGGLFIANAIRARLPAYDYIYLGDTLHVPYGRRSDQAIYDLSERAMRYLFDQGCELIVMACNTASAAALRKLQQGFLAREYPERRILGVVIPTLEAAIEHGAEKIGLIATQRTVHSGIYDTELRKINPAVEMTSVATPLLVPLIEDGGEKYIDAVLEDYLAPMKKNGVESIILGCTHYVCLKNSVKKIMDGKADLISQDDIIPEKLAGYLSRHPEMETRLSKDGTFDLRATDTNENFQRNARDLLGGDCTITAAVY</sequence>
<feature type="binding site" evidence="7">
    <location>
        <begin position="11"/>
        <end position="12"/>
    </location>
    <ligand>
        <name>substrate</name>
    </ligand>
</feature>
<keyword evidence="3 7" id="KW-0133">Cell shape</keyword>
<proteinExistence type="inferred from homology"/>
<dbReference type="EMBL" id="QFNK01000188">
    <property type="protein sequence ID" value="PZO84106.1"/>
    <property type="molecule type" value="Genomic_DNA"/>
</dbReference>
<dbReference type="GO" id="GO:0009252">
    <property type="term" value="P:peptidoglycan biosynthetic process"/>
    <property type="evidence" value="ECO:0007669"/>
    <property type="project" value="UniProtKB-UniRule"/>
</dbReference>
<feature type="binding site" evidence="7">
    <location>
        <begin position="43"/>
        <end position="44"/>
    </location>
    <ligand>
        <name>substrate</name>
    </ligand>
</feature>
<evidence type="ECO:0000256" key="3">
    <source>
        <dbReference type="ARBA" id="ARBA00022960"/>
    </source>
</evidence>
<name>A0A2W4ZRD9_9BACT</name>
<dbReference type="NCBIfam" id="TIGR00067">
    <property type="entry name" value="glut_race"/>
    <property type="match status" value="1"/>
</dbReference>
<reference evidence="8 9" key="1">
    <citation type="submission" date="2017-08" db="EMBL/GenBank/DDBJ databases">
        <title>Infants hospitalized years apart are colonized by the same room-sourced microbial strains.</title>
        <authorList>
            <person name="Brooks B."/>
            <person name="Olm M.R."/>
            <person name="Firek B.A."/>
            <person name="Baker R."/>
            <person name="Thomas B.C."/>
            <person name="Morowitz M.J."/>
            <person name="Banfield J.F."/>
        </authorList>
    </citation>
    <scope>NUCLEOTIDE SEQUENCE [LARGE SCALE GENOMIC DNA]</scope>
    <source>
        <strain evidence="8">S2_018_000_R2_104</strain>
    </source>
</reference>
<dbReference type="SUPFAM" id="SSF53681">
    <property type="entry name" value="Aspartate/glutamate racemase"/>
    <property type="match status" value="2"/>
</dbReference>
<evidence type="ECO:0000256" key="1">
    <source>
        <dbReference type="ARBA" id="ARBA00001602"/>
    </source>
</evidence>
<dbReference type="UniPathway" id="UPA00219"/>
<feature type="active site" description="Proton donor/acceptor" evidence="7">
    <location>
        <position position="74"/>
    </location>
</feature>
<feature type="active site" description="Proton donor/acceptor" evidence="7">
    <location>
        <position position="188"/>
    </location>
</feature>
<evidence type="ECO:0000256" key="4">
    <source>
        <dbReference type="ARBA" id="ARBA00022984"/>
    </source>
</evidence>
<feature type="binding site" evidence="7">
    <location>
        <begin position="189"/>
        <end position="190"/>
    </location>
    <ligand>
        <name>substrate</name>
    </ligand>
</feature>
<evidence type="ECO:0000256" key="6">
    <source>
        <dbReference type="ARBA" id="ARBA00023316"/>
    </source>
</evidence>
<keyword evidence="4 7" id="KW-0573">Peptidoglycan synthesis</keyword>
<evidence type="ECO:0000256" key="7">
    <source>
        <dbReference type="HAMAP-Rule" id="MF_00258"/>
    </source>
</evidence>
<comment type="caution">
    <text evidence="8">The sequence shown here is derived from an EMBL/GenBank/DDBJ whole genome shotgun (WGS) entry which is preliminary data.</text>
</comment>
<feature type="binding site" evidence="7">
    <location>
        <begin position="75"/>
        <end position="76"/>
    </location>
    <ligand>
        <name>substrate</name>
    </ligand>
</feature>
<dbReference type="GO" id="GO:0008360">
    <property type="term" value="P:regulation of cell shape"/>
    <property type="evidence" value="ECO:0007669"/>
    <property type="project" value="UniProtKB-KW"/>
</dbReference>
<dbReference type="PANTHER" id="PTHR21198:SF2">
    <property type="entry name" value="GLUTAMATE RACEMASE"/>
    <property type="match status" value="1"/>
</dbReference>
<dbReference type="Gene3D" id="3.40.50.1860">
    <property type="match status" value="2"/>
</dbReference>
<protein>
    <recommendedName>
        <fullName evidence="2 7">Glutamate racemase</fullName>
        <ecNumber evidence="2 7">5.1.1.3</ecNumber>
    </recommendedName>
</protein>
<comment type="pathway">
    <text evidence="7">Cell wall biogenesis; peptidoglycan biosynthesis.</text>
</comment>
<dbReference type="GO" id="GO:0008881">
    <property type="term" value="F:glutamate racemase activity"/>
    <property type="evidence" value="ECO:0007669"/>
    <property type="project" value="UniProtKB-UniRule"/>
</dbReference>
<comment type="function">
    <text evidence="7">Provides the (R)-glutamate required for cell wall biosynthesis.</text>
</comment>
<organism evidence="8 9">
    <name type="scientific">Micavibrio aeruginosavorus</name>
    <dbReference type="NCBI Taxonomy" id="349221"/>
    <lineage>
        <taxon>Bacteria</taxon>
        <taxon>Pseudomonadati</taxon>
        <taxon>Bdellovibrionota</taxon>
        <taxon>Bdellovibrionia</taxon>
        <taxon>Bdellovibrionales</taxon>
        <taxon>Pseudobdellovibrionaceae</taxon>
        <taxon>Micavibrio</taxon>
    </lineage>
</organism>
<dbReference type="Proteomes" id="UP000249557">
    <property type="component" value="Unassembled WGS sequence"/>
</dbReference>
<evidence type="ECO:0000313" key="8">
    <source>
        <dbReference type="EMBL" id="PZO84106.1"/>
    </source>
</evidence>
<dbReference type="HAMAP" id="MF_00258">
    <property type="entry name" value="Glu_racemase"/>
    <property type="match status" value="1"/>
</dbReference>
<evidence type="ECO:0000256" key="2">
    <source>
        <dbReference type="ARBA" id="ARBA00013090"/>
    </source>
</evidence>
<evidence type="ECO:0000313" key="9">
    <source>
        <dbReference type="Proteomes" id="UP000249557"/>
    </source>
</evidence>
<dbReference type="PROSITE" id="PS00923">
    <property type="entry name" value="ASP_GLU_RACEMASE_1"/>
    <property type="match status" value="1"/>
</dbReference>
<gene>
    <name evidence="7 8" type="primary">murI</name>
    <name evidence="8" type="ORF">DI626_08590</name>
</gene>
<dbReference type="InterPro" id="IPR018187">
    <property type="entry name" value="Asp/Glu_racemase_AS_1"/>
</dbReference>
<accession>A0A2W4ZRD9</accession>
<dbReference type="InterPro" id="IPR015942">
    <property type="entry name" value="Asp/Glu/hydantoin_racemase"/>
</dbReference>
<comment type="similarity">
    <text evidence="7">Belongs to the aspartate/glutamate racemases family.</text>
</comment>
<dbReference type="InterPro" id="IPR001920">
    <property type="entry name" value="Asp/Glu_race"/>
</dbReference>
<dbReference type="EC" id="5.1.1.3" evidence="2 7"/>